<organism evidence="1 2">
    <name type="scientific">Streptomyces flavochromogenes</name>
    <dbReference type="NCBI Taxonomy" id="68199"/>
    <lineage>
        <taxon>Bacteria</taxon>
        <taxon>Bacillati</taxon>
        <taxon>Actinomycetota</taxon>
        <taxon>Actinomycetes</taxon>
        <taxon>Kitasatosporales</taxon>
        <taxon>Streptomycetaceae</taxon>
        <taxon>Streptomyces</taxon>
    </lineage>
</organism>
<dbReference type="RefSeq" id="WP_037638437.1">
    <property type="nucleotide sequence ID" value="NZ_JBIBDZ010000015.1"/>
</dbReference>
<evidence type="ECO:0000313" key="1">
    <source>
        <dbReference type="EMBL" id="MFF5923710.1"/>
    </source>
</evidence>
<sequence>MNSSVRSVRWLASVCDDPAVCLSEWRLSERGVVLLPAGRLWDALAVPEALGHSLLNAVARCGRSTTGPVLRDSRRRELLLLMTPGSPVTRPGRAARYLTTGTWLAVPDPGRRVTGLSWLVPPDGRGTLFSPHEVYAALEPRAGR</sequence>
<keyword evidence="2" id="KW-1185">Reference proteome</keyword>
<reference evidence="1 2" key="1">
    <citation type="submission" date="2024-10" db="EMBL/GenBank/DDBJ databases">
        <title>The Natural Products Discovery Center: Release of the First 8490 Sequenced Strains for Exploring Actinobacteria Biosynthetic Diversity.</title>
        <authorList>
            <person name="Kalkreuter E."/>
            <person name="Kautsar S.A."/>
            <person name="Yang D."/>
            <person name="Bader C.D."/>
            <person name="Teijaro C.N."/>
            <person name="Fluegel L."/>
            <person name="Davis C.M."/>
            <person name="Simpson J.R."/>
            <person name="Lauterbach L."/>
            <person name="Steele A.D."/>
            <person name="Gui C."/>
            <person name="Meng S."/>
            <person name="Li G."/>
            <person name="Viehrig K."/>
            <person name="Ye F."/>
            <person name="Su P."/>
            <person name="Kiefer A.F."/>
            <person name="Nichols A."/>
            <person name="Cepeda A.J."/>
            <person name="Yan W."/>
            <person name="Fan B."/>
            <person name="Jiang Y."/>
            <person name="Adhikari A."/>
            <person name="Zheng C.-J."/>
            <person name="Schuster L."/>
            <person name="Cowan T.M."/>
            <person name="Smanski M.J."/>
            <person name="Chevrette M.G."/>
            <person name="De Carvalho L.P.S."/>
            <person name="Shen B."/>
        </authorList>
    </citation>
    <scope>NUCLEOTIDE SEQUENCE [LARGE SCALE GENOMIC DNA]</scope>
    <source>
        <strain evidence="1 2">NPDC012605</strain>
    </source>
</reference>
<dbReference type="EMBL" id="JBIBDZ010000015">
    <property type="protein sequence ID" value="MFF5923710.1"/>
    <property type="molecule type" value="Genomic_DNA"/>
</dbReference>
<dbReference type="Proteomes" id="UP001602370">
    <property type="component" value="Unassembled WGS sequence"/>
</dbReference>
<protein>
    <submittedName>
        <fullName evidence="1">Uncharacterized protein</fullName>
    </submittedName>
</protein>
<accession>A0ABW6Y1R0</accession>
<proteinExistence type="predicted"/>
<gene>
    <name evidence="1" type="ORF">ACFY8C_36125</name>
</gene>
<comment type="caution">
    <text evidence="1">The sequence shown here is derived from an EMBL/GenBank/DDBJ whole genome shotgun (WGS) entry which is preliminary data.</text>
</comment>
<evidence type="ECO:0000313" key="2">
    <source>
        <dbReference type="Proteomes" id="UP001602370"/>
    </source>
</evidence>
<name>A0ABW6Y1R0_9ACTN</name>